<gene>
    <name evidence="2" type="ORF">NKI27_11260</name>
</gene>
<evidence type="ECO:0000313" key="3">
    <source>
        <dbReference type="Proteomes" id="UP001163739"/>
    </source>
</evidence>
<dbReference type="EMBL" id="CP100390">
    <property type="protein sequence ID" value="UZE94664.1"/>
    <property type="molecule type" value="Genomic_DNA"/>
</dbReference>
<organism evidence="2 3">
    <name type="scientific">Alkalimarinus alittae</name>
    <dbReference type="NCBI Taxonomy" id="2961619"/>
    <lineage>
        <taxon>Bacteria</taxon>
        <taxon>Pseudomonadati</taxon>
        <taxon>Pseudomonadota</taxon>
        <taxon>Gammaproteobacteria</taxon>
        <taxon>Alteromonadales</taxon>
        <taxon>Alteromonadaceae</taxon>
        <taxon>Alkalimarinus</taxon>
    </lineage>
</organism>
<protein>
    <recommendedName>
        <fullName evidence="4">Flagellar protein FilC</fullName>
    </recommendedName>
</protein>
<evidence type="ECO:0000256" key="1">
    <source>
        <dbReference type="SAM" id="SignalP"/>
    </source>
</evidence>
<reference evidence="2" key="1">
    <citation type="submission" date="2022-06" db="EMBL/GenBank/DDBJ databases">
        <title>Alkalimarinus sp. nov., isolated from gut of a Alitta virens.</title>
        <authorList>
            <person name="Yang A.I."/>
            <person name="Shin N.-R."/>
        </authorList>
    </citation>
    <scope>NUCLEOTIDE SEQUENCE</scope>
    <source>
        <strain evidence="2">A2M4</strain>
    </source>
</reference>
<dbReference type="Pfam" id="PF13557">
    <property type="entry name" value="Phenol_MetA_deg"/>
    <property type="match status" value="1"/>
</dbReference>
<accession>A0ABY6MXW1</accession>
<dbReference type="RefSeq" id="WP_265046157.1">
    <property type="nucleotide sequence ID" value="NZ_CP100390.1"/>
</dbReference>
<keyword evidence="3" id="KW-1185">Reference proteome</keyword>
<evidence type="ECO:0008006" key="4">
    <source>
        <dbReference type="Google" id="ProtNLM"/>
    </source>
</evidence>
<evidence type="ECO:0000313" key="2">
    <source>
        <dbReference type="EMBL" id="UZE94664.1"/>
    </source>
</evidence>
<feature type="chain" id="PRO_5045071746" description="Flagellar protein FilC" evidence="1">
    <location>
        <begin position="24"/>
        <end position="337"/>
    </location>
</feature>
<dbReference type="Proteomes" id="UP001163739">
    <property type="component" value="Chromosome"/>
</dbReference>
<name>A0ABY6MXW1_9ALTE</name>
<dbReference type="InterPro" id="IPR025737">
    <property type="entry name" value="FApF"/>
</dbReference>
<sequence length="337" mass="36989">MNRWVVPCCFLFVSILSSTGSWAEEKSSVDKAREALTKQEGDSDSAKQLEEVFQAAEKNYSLLKKGKQSMSYSFDYSYFGDQRFDIQIVNNSVRNLDVTPAATHSFTNSFSYDYGLLNNLTVSARLPLVSKFDTQDELSTTDLGDMSFTLRWQPLAYVPGKPSITLFSSVKTKTGVSPYEIDLNRQLSTGSGYYSVSGGLSTSKVIDPVVLFGSLSMTYNFEQEDLNQVRGARLLRSVQPGISFSLSGGYSYSLSYDTSLSASVQISYSDETTLKFNDGSVAKAQDQVSGIINFSLGNRISEKTILNTNIGFGLTEDSPDILVGFSLPINLAGLKDE</sequence>
<proteinExistence type="predicted"/>
<keyword evidence="1" id="KW-0732">Signal</keyword>
<feature type="signal peptide" evidence="1">
    <location>
        <begin position="1"/>
        <end position="23"/>
    </location>
</feature>